<comment type="subcellular location">
    <subcellularLocation>
        <location evidence="1 6">Nucleus</location>
    </subcellularLocation>
</comment>
<dbReference type="InterPro" id="IPR009083">
    <property type="entry name" value="TFIIA_a-hlx"/>
</dbReference>
<evidence type="ECO:0000313" key="9">
    <source>
        <dbReference type="Proteomes" id="UP000887578"/>
    </source>
</evidence>
<organism evidence="9 10">
    <name type="scientific">Panagrolaimus davidi</name>
    <dbReference type="NCBI Taxonomy" id="227884"/>
    <lineage>
        <taxon>Eukaryota</taxon>
        <taxon>Metazoa</taxon>
        <taxon>Ecdysozoa</taxon>
        <taxon>Nematoda</taxon>
        <taxon>Chromadorea</taxon>
        <taxon>Rhabditida</taxon>
        <taxon>Tylenchina</taxon>
        <taxon>Panagrolaimomorpha</taxon>
        <taxon>Panagrolaimoidea</taxon>
        <taxon>Panagrolaimidae</taxon>
        <taxon>Panagrolaimus</taxon>
    </lineage>
</organism>
<evidence type="ECO:0000259" key="8">
    <source>
        <dbReference type="Pfam" id="PF02751"/>
    </source>
</evidence>
<dbReference type="InterPro" id="IPR009088">
    <property type="entry name" value="TFIIA_b-brl"/>
</dbReference>
<keyword evidence="9" id="KW-1185">Reference proteome</keyword>
<dbReference type="PIRSF" id="PIRSF009415">
    <property type="entry name" value="Hum_TFIIA_gamma"/>
    <property type="match status" value="1"/>
</dbReference>
<evidence type="ECO:0000256" key="3">
    <source>
        <dbReference type="ARBA" id="ARBA00023015"/>
    </source>
</evidence>
<dbReference type="AlphaFoldDB" id="A0A914Q8S1"/>
<evidence type="ECO:0000256" key="2">
    <source>
        <dbReference type="ARBA" id="ARBA00007675"/>
    </source>
</evidence>
<dbReference type="InterPro" id="IPR015872">
    <property type="entry name" value="TFIIA_gsu_N"/>
</dbReference>
<dbReference type="Pfam" id="PF02268">
    <property type="entry name" value="TFIIA_gamma_N"/>
    <property type="match status" value="1"/>
</dbReference>
<name>A0A914Q8S1_9BILA</name>
<dbReference type="Gene3D" id="2.30.18.10">
    <property type="entry name" value="Transcription factor IIA (TFIIA), beta-barrel domain"/>
    <property type="match status" value="1"/>
</dbReference>
<dbReference type="SUPFAM" id="SSF50784">
    <property type="entry name" value="Transcription factor IIA (TFIIA), beta-barrel domain"/>
    <property type="match status" value="1"/>
</dbReference>
<dbReference type="CDD" id="cd10145">
    <property type="entry name" value="TFIIA_gamma_N"/>
    <property type="match status" value="1"/>
</dbReference>
<dbReference type="PANTHER" id="PTHR10966">
    <property type="entry name" value="TRANSCRIPTION INITIATION FACTOR IIA SUBUNIT 2"/>
    <property type="match status" value="1"/>
</dbReference>
<dbReference type="Gene3D" id="1.10.287.190">
    <property type="entry name" value="Transcription factor IIA gamma subunit, alpha-helical domain"/>
    <property type="match status" value="1"/>
</dbReference>
<evidence type="ECO:0000256" key="4">
    <source>
        <dbReference type="ARBA" id="ARBA00023163"/>
    </source>
</evidence>
<keyword evidence="5 6" id="KW-0539">Nucleus</keyword>
<feature type="domain" description="Transcription initiation factor IIA gamma subunit C-terminal" evidence="8">
    <location>
        <begin position="64"/>
        <end position="104"/>
    </location>
</feature>
<dbReference type="InterPro" id="IPR003194">
    <property type="entry name" value="TFIIA_gsu"/>
</dbReference>
<evidence type="ECO:0000256" key="5">
    <source>
        <dbReference type="ARBA" id="ARBA00023242"/>
    </source>
</evidence>
<comment type="function">
    <text evidence="6">TFIIA is a component of the transcription machinery of RNA polymerase II and plays an important role in transcriptional activation.</text>
</comment>
<evidence type="ECO:0000256" key="1">
    <source>
        <dbReference type="ARBA" id="ARBA00004123"/>
    </source>
</evidence>
<dbReference type="SUPFAM" id="SSF47396">
    <property type="entry name" value="Transcription factor IIA (TFIIA), alpha-helical domain"/>
    <property type="match status" value="1"/>
</dbReference>
<dbReference type="Proteomes" id="UP000887578">
    <property type="component" value="Unplaced"/>
</dbReference>
<dbReference type="InterPro" id="IPR015871">
    <property type="entry name" value="TFIIA_gsu_C"/>
</dbReference>
<evidence type="ECO:0000256" key="6">
    <source>
        <dbReference type="PIRNR" id="PIRNR009415"/>
    </source>
</evidence>
<dbReference type="GO" id="GO:0006367">
    <property type="term" value="P:transcription initiation at RNA polymerase II promoter"/>
    <property type="evidence" value="ECO:0007669"/>
    <property type="project" value="InterPro"/>
</dbReference>
<dbReference type="Pfam" id="PF02751">
    <property type="entry name" value="TFIIA_gamma_C"/>
    <property type="match status" value="1"/>
</dbReference>
<accession>A0A914Q8S1</accession>
<comment type="similarity">
    <text evidence="2 6">Belongs to the TFIIA subunit 2 family.</text>
</comment>
<sequence>MTLNYTMYRSTTLGDALERTLEDFINDGSITPHLAKRMLLNFDKAINQKLNTQINNKMQFKAEKLQAYRFCDNVWTFLMKDVDIRDPTAHYTVTVQRLKVVACGATSRG</sequence>
<evidence type="ECO:0000259" key="7">
    <source>
        <dbReference type="Pfam" id="PF02268"/>
    </source>
</evidence>
<evidence type="ECO:0000313" key="10">
    <source>
        <dbReference type="WBParaSite" id="PDA_v2.g23556.t1"/>
    </source>
</evidence>
<protein>
    <recommendedName>
        <fullName evidence="6">Transcription initiation factor IIA subunit 2</fullName>
    </recommendedName>
</protein>
<dbReference type="CDD" id="cd10014">
    <property type="entry name" value="TFIIA_gamma_C"/>
    <property type="match status" value="1"/>
</dbReference>
<keyword evidence="4 6" id="KW-0804">Transcription</keyword>
<proteinExistence type="inferred from homology"/>
<feature type="domain" description="Transcription initiation factor IIA gamma subunit N-terminal" evidence="7">
    <location>
        <begin position="4"/>
        <end position="50"/>
    </location>
</feature>
<keyword evidence="3 6" id="KW-0805">Transcription regulation</keyword>
<dbReference type="WBParaSite" id="PDA_v2.g23556.t1">
    <property type="protein sequence ID" value="PDA_v2.g23556.t1"/>
    <property type="gene ID" value="PDA_v2.g23556"/>
</dbReference>
<dbReference type="GO" id="GO:0005672">
    <property type="term" value="C:transcription factor TFIIA complex"/>
    <property type="evidence" value="ECO:0007669"/>
    <property type="project" value="InterPro"/>
</dbReference>
<reference evidence="10" key="1">
    <citation type="submission" date="2022-11" db="UniProtKB">
        <authorList>
            <consortium name="WormBaseParasite"/>
        </authorList>
    </citation>
    <scope>IDENTIFICATION</scope>
</reference>